<comment type="caution">
    <text evidence="1">The sequence shown here is derived from an EMBL/GenBank/DDBJ whole genome shotgun (WGS) entry which is preliminary data.</text>
</comment>
<gene>
    <name evidence="1" type="ORF">CLIB1444_03S11518</name>
</gene>
<proteinExistence type="predicted"/>
<reference evidence="1" key="1">
    <citation type="submission" date="2022-06" db="EMBL/GenBank/DDBJ databases">
        <authorList>
            <person name="Legras J.-L."/>
            <person name="Devillers H."/>
            <person name="Grondin C."/>
        </authorList>
    </citation>
    <scope>NUCLEOTIDE SEQUENCE</scope>
    <source>
        <strain evidence="1">CLIB 1444</strain>
    </source>
</reference>
<evidence type="ECO:0000313" key="2">
    <source>
        <dbReference type="Proteomes" id="UP001152531"/>
    </source>
</evidence>
<sequence>MTESLSPEYNMNEGDISDIIESLMTQYSETFLKKPSNRVSLLSYAQKVPILNRILPKVDEKQKKIDELIYQQSVATSYSKWYEISLRLDEIMDNNLWKLTTDSDLYDYELIFNNLNEMKQARLNKDYKLLLYLIRTKWVRNIGNMGDINLYKHSLVGTKRLIEEYIGECKLSLQYLINDSSVNLDDRYLLGMLIQTRKNIGRTALVLSGGSTFGMFHIGVLVSLLEVNLLPRIISGSSAGSIVASILCCHNNEENKLLIETLSEKEFRIFESNDDHEHDETDETGEKGDEKRKNQFRRLLKGVGHFLKYGTVFEMEGLKRTIKGFVGDLTFREAYNRTGKILNITVSPAAMHEQTRLLNYLTAPNCLIWSAVCASCSLPGFFPSTSIYEKNPRTNKIQKWNNDSSIKFVDGSVDNDLPITRLSEMFNVDHIIAVQVNPHVVPILRIATSNPGVKAENELTGRFKSVLNNIYDLFSSELVHFLQILSEMDIYKNLSIKCISLLSQSYSGDITILPNFKVNDFQKIFDNPTPEFIADFIIRGARATWPKVTIINNHCGVEFELDKAISLLRGRSITSNFKSTFENSLVTNPVNVPLTPDSKNHELRRINSLMKNAPKFRRQNSSGNVKHRRQRNSISNFQTFLNTKSSNGNSSGHTSPNRERQSNVSLSSMSYNTPSKKEFINNRANTDYHEKRHNSEGNLKIRKAKSSGNFHSSNDDSPINQHLKYQTDRVPNQDQNPYIENEFDSEVDYLEYFGDNEPTEPDEEETEIEEGDIEAEAEKDNEKPIVESPSREKSSPERLKDSDAKYQEEKAYLPKRSQNSSLTNSYIGLNRLKDANLSKSSDSSNYNEDQTLQLNSPDIRRVLTKKMNELRDK</sequence>
<organism evidence="1 2">
    <name type="scientific">[Candida] jaroonii</name>
    <dbReference type="NCBI Taxonomy" id="467808"/>
    <lineage>
        <taxon>Eukaryota</taxon>
        <taxon>Fungi</taxon>
        <taxon>Dikarya</taxon>
        <taxon>Ascomycota</taxon>
        <taxon>Saccharomycotina</taxon>
        <taxon>Pichiomycetes</taxon>
        <taxon>Debaryomycetaceae</taxon>
        <taxon>Yamadazyma</taxon>
    </lineage>
</organism>
<accession>A0ACA9Y653</accession>
<dbReference type="EMBL" id="CALSDN010000003">
    <property type="protein sequence ID" value="CAH6720421.1"/>
    <property type="molecule type" value="Genomic_DNA"/>
</dbReference>
<keyword evidence="2" id="KW-1185">Reference proteome</keyword>
<evidence type="ECO:0000313" key="1">
    <source>
        <dbReference type="EMBL" id="CAH6720421.1"/>
    </source>
</evidence>
<dbReference type="Proteomes" id="UP001152531">
    <property type="component" value="Unassembled WGS sequence"/>
</dbReference>
<name>A0ACA9Y653_9ASCO</name>
<protein>
    <submittedName>
        <fullName evidence="1">Triacylglycerol lipase 4</fullName>
    </submittedName>
</protein>